<keyword evidence="2" id="KW-1185">Reference proteome</keyword>
<reference evidence="1 2" key="1">
    <citation type="submission" date="2024-01" db="EMBL/GenBank/DDBJ databases">
        <title>The complete chloroplast genome sequence of Lithospermum erythrorhizon: insights into the phylogenetic relationship among Boraginaceae species and the maternal lineages of purple gromwells.</title>
        <authorList>
            <person name="Okada T."/>
            <person name="Watanabe K."/>
        </authorList>
    </citation>
    <scope>NUCLEOTIDE SEQUENCE [LARGE SCALE GENOMIC DNA]</scope>
</reference>
<dbReference type="AlphaFoldDB" id="A0AAV3QNT6"/>
<evidence type="ECO:0000313" key="1">
    <source>
        <dbReference type="EMBL" id="GAA0165715.1"/>
    </source>
</evidence>
<gene>
    <name evidence="1" type="ORF">LIER_21042</name>
</gene>
<protein>
    <submittedName>
        <fullName evidence="1">Uncharacterized protein</fullName>
    </submittedName>
</protein>
<dbReference type="PANTHER" id="PTHR11439:SF440">
    <property type="entry name" value="INTEGRASE CATALYTIC DOMAIN-CONTAINING PROTEIN"/>
    <property type="match status" value="1"/>
</dbReference>
<dbReference type="EMBL" id="BAABME010005465">
    <property type="protein sequence ID" value="GAA0165715.1"/>
    <property type="molecule type" value="Genomic_DNA"/>
</dbReference>
<dbReference type="Proteomes" id="UP001454036">
    <property type="component" value="Unassembled WGS sequence"/>
</dbReference>
<comment type="caution">
    <text evidence="1">The sequence shown here is derived from an EMBL/GenBank/DDBJ whole genome shotgun (WGS) entry which is preliminary data.</text>
</comment>
<dbReference type="PANTHER" id="PTHR11439">
    <property type="entry name" value="GAG-POL-RELATED RETROTRANSPOSON"/>
    <property type="match status" value="1"/>
</dbReference>
<sequence length="157" mass="18194">MEIARSHQGISISQREYTLDLLKETGMLGCETSNIPMELGNKDRLFEGDLQDLEVPEQSPEKGLFFKNTKDRTVQVFTDVDWVGSIDDRKSTSRYCIMVWGNLVTRKSKKQNVVARSNAKAEFKAMAYGGYEAIWIKRLYEELNIQYDEFIQLYCDN</sequence>
<accession>A0AAV3QNT6</accession>
<evidence type="ECO:0000313" key="2">
    <source>
        <dbReference type="Proteomes" id="UP001454036"/>
    </source>
</evidence>
<proteinExistence type="predicted"/>
<organism evidence="1 2">
    <name type="scientific">Lithospermum erythrorhizon</name>
    <name type="common">Purple gromwell</name>
    <name type="synonym">Lithospermum officinale var. erythrorhizon</name>
    <dbReference type="NCBI Taxonomy" id="34254"/>
    <lineage>
        <taxon>Eukaryota</taxon>
        <taxon>Viridiplantae</taxon>
        <taxon>Streptophyta</taxon>
        <taxon>Embryophyta</taxon>
        <taxon>Tracheophyta</taxon>
        <taxon>Spermatophyta</taxon>
        <taxon>Magnoliopsida</taxon>
        <taxon>eudicotyledons</taxon>
        <taxon>Gunneridae</taxon>
        <taxon>Pentapetalae</taxon>
        <taxon>asterids</taxon>
        <taxon>lamiids</taxon>
        <taxon>Boraginales</taxon>
        <taxon>Boraginaceae</taxon>
        <taxon>Boraginoideae</taxon>
        <taxon>Lithospermeae</taxon>
        <taxon>Lithospermum</taxon>
    </lineage>
</organism>
<dbReference type="CDD" id="cd09272">
    <property type="entry name" value="RNase_HI_RT_Ty1"/>
    <property type="match status" value="1"/>
</dbReference>
<name>A0AAV3QNT6_LITER</name>